<feature type="region of interest" description="Disordered" evidence="14">
    <location>
        <begin position="300"/>
        <end position="341"/>
    </location>
</feature>
<evidence type="ECO:0000259" key="16">
    <source>
        <dbReference type="PROSITE" id="PS51194"/>
    </source>
</evidence>
<dbReference type="InterPro" id="IPR027417">
    <property type="entry name" value="P-loop_NTPase"/>
</dbReference>
<feature type="compositionally biased region" description="Basic and acidic residues" evidence="14">
    <location>
        <begin position="143"/>
        <end position="228"/>
    </location>
</feature>
<feature type="domain" description="Helicase ATP-binding" evidence="15">
    <location>
        <begin position="587"/>
        <end position="750"/>
    </location>
</feature>
<dbReference type="FunFam" id="3.40.50.300:FF:000615">
    <property type="entry name" value="pre-mRNA-splicing factor ATP-dependent RNA helicase DEAH7"/>
    <property type="match status" value="1"/>
</dbReference>
<dbReference type="EMBL" id="PKPP01001720">
    <property type="protein sequence ID" value="PWA80472.1"/>
    <property type="molecule type" value="Genomic_DNA"/>
</dbReference>
<evidence type="ECO:0000256" key="2">
    <source>
        <dbReference type="ARBA" id="ARBA00012552"/>
    </source>
</evidence>
<feature type="compositionally biased region" description="Basic and acidic residues" evidence="14">
    <location>
        <begin position="1896"/>
        <end position="1922"/>
    </location>
</feature>
<evidence type="ECO:0000313" key="18">
    <source>
        <dbReference type="Proteomes" id="UP000245207"/>
    </source>
</evidence>
<dbReference type="GO" id="GO:0000398">
    <property type="term" value="P:mRNA splicing, via spliceosome"/>
    <property type="evidence" value="ECO:0007669"/>
    <property type="project" value="UniProtKB-ARBA"/>
</dbReference>
<dbReference type="InterPro" id="IPR049945">
    <property type="entry name" value="AAA_22"/>
</dbReference>
<comment type="catalytic activity">
    <reaction evidence="12">
        <text>ATP + H2O = ADP + phosphate + H(+)</text>
        <dbReference type="Rhea" id="RHEA:13065"/>
        <dbReference type="ChEBI" id="CHEBI:15377"/>
        <dbReference type="ChEBI" id="CHEBI:15378"/>
        <dbReference type="ChEBI" id="CHEBI:30616"/>
        <dbReference type="ChEBI" id="CHEBI:43474"/>
        <dbReference type="ChEBI" id="CHEBI:456216"/>
        <dbReference type="EC" id="3.6.4.13"/>
    </reaction>
</comment>
<evidence type="ECO:0000256" key="10">
    <source>
        <dbReference type="ARBA" id="ARBA00023242"/>
    </source>
</evidence>
<evidence type="ECO:0000256" key="6">
    <source>
        <dbReference type="ARBA" id="ARBA00022801"/>
    </source>
</evidence>
<dbReference type="SMART" id="SM00487">
    <property type="entry name" value="DEXDc"/>
    <property type="match status" value="2"/>
</dbReference>
<dbReference type="InterPro" id="IPR048333">
    <property type="entry name" value="HA2_WH"/>
</dbReference>
<dbReference type="FunFam" id="1.20.120.1080:FF:000018">
    <property type="entry name" value="Pre-mRNA-splicing factor ATP-dependent RNA helicase prp16"/>
    <property type="match status" value="1"/>
</dbReference>
<evidence type="ECO:0000256" key="8">
    <source>
        <dbReference type="ARBA" id="ARBA00022840"/>
    </source>
</evidence>
<dbReference type="CDD" id="cd18791">
    <property type="entry name" value="SF2_C_RHA"/>
    <property type="match status" value="2"/>
</dbReference>
<comment type="similarity">
    <text evidence="11">Belongs to the DEAD box helicase family. DEAH subfamily. PRP16 sub-subfamily.</text>
</comment>
<dbReference type="PROSITE" id="PS51192">
    <property type="entry name" value="HELICASE_ATP_BIND_1"/>
    <property type="match status" value="2"/>
</dbReference>
<dbReference type="PROSITE" id="PS51194">
    <property type="entry name" value="HELICASE_CTER"/>
    <property type="match status" value="2"/>
</dbReference>
<evidence type="ECO:0000256" key="12">
    <source>
        <dbReference type="ARBA" id="ARBA00047984"/>
    </source>
</evidence>
<keyword evidence="4" id="KW-0747">Spliceosome</keyword>
<keyword evidence="10" id="KW-0539">Nucleus</keyword>
<keyword evidence="9" id="KW-0508">mRNA splicing</keyword>
<dbReference type="Pfam" id="PF13401">
    <property type="entry name" value="AAA_22"/>
    <property type="match status" value="1"/>
</dbReference>
<feature type="region of interest" description="Disordered" evidence="14">
    <location>
        <begin position="1892"/>
        <end position="1922"/>
    </location>
</feature>
<proteinExistence type="inferred from homology"/>
<dbReference type="InterPro" id="IPR014001">
    <property type="entry name" value="Helicase_ATP-bd"/>
</dbReference>
<feature type="region of interest" description="Disordered" evidence="14">
    <location>
        <begin position="1702"/>
        <end position="1725"/>
    </location>
</feature>
<evidence type="ECO:0000256" key="9">
    <source>
        <dbReference type="ARBA" id="ARBA00023187"/>
    </source>
</evidence>
<dbReference type="Gene3D" id="3.40.50.300">
    <property type="entry name" value="P-loop containing nucleotide triphosphate hydrolases"/>
    <property type="match status" value="5"/>
</dbReference>
<evidence type="ECO:0000256" key="11">
    <source>
        <dbReference type="ARBA" id="ARBA00038040"/>
    </source>
</evidence>
<feature type="coiled-coil region" evidence="13">
    <location>
        <begin position="1209"/>
        <end position="1239"/>
    </location>
</feature>
<dbReference type="FunFam" id="3.40.50.300:FF:000007">
    <property type="entry name" value="Pre-mRNA-splicing factor ATP-dependent RNA helicase"/>
    <property type="match status" value="1"/>
</dbReference>
<dbReference type="Proteomes" id="UP000245207">
    <property type="component" value="Unassembled WGS sequence"/>
</dbReference>
<evidence type="ECO:0000256" key="14">
    <source>
        <dbReference type="SAM" id="MobiDB-lite"/>
    </source>
</evidence>
<dbReference type="EC" id="3.6.4.13" evidence="2"/>
<gene>
    <name evidence="17" type="ORF">CTI12_AA197070</name>
</gene>
<name>A0A2U1P412_ARTAN</name>
<dbReference type="Pfam" id="PF04408">
    <property type="entry name" value="WHD_HA2"/>
    <property type="match status" value="2"/>
</dbReference>
<feature type="domain" description="Helicase C-terminal" evidence="16">
    <location>
        <begin position="772"/>
        <end position="952"/>
    </location>
</feature>
<dbReference type="InterPro" id="IPR007502">
    <property type="entry name" value="Helicase-assoc_dom"/>
</dbReference>
<evidence type="ECO:0000313" key="17">
    <source>
        <dbReference type="EMBL" id="PWA80472.1"/>
    </source>
</evidence>
<accession>A0A2U1P412</accession>
<dbReference type="PANTHER" id="PTHR18934">
    <property type="entry name" value="ATP-DEPENDENT RNA HELICASE"/>
    <property type="match status" value="1"/>
</dbReference>
<dbReference type="Pfam" id="PF00270">
    <property type="entry name" value="DEAD"/>
    <property type="match status" value="1"/>
</dbReference>
<dbReference type="InterPro" id="IPR002464">
    <property type="entry name" value="DNA/RNA_helicase_DEAH_CS"/>
</dbReference>
<keyword evidence="5" id="KW-0547">Nucleotide-binding</keyword>
<dbReference type="PANTHER" id="PTHR18934:SF91">
    <property type="entry name" value="PRE-MRNA-SPLICING FACTOR ATP-DEPENDENT RNA HELICASE PRP16"/>
    <property type="match status" value="1"/>
</dbReference>
<dbReference type="InterPro" id="IPR011709">
    <property type="entry name" value="DEAD-box_helicase_OB_fold"/>
</dbReference>
<comment type="caution">
    <text evidence="17">The sequence shown here is derived from an EMBL/GenBank/DDBJ whole genome shotgun (WGS) entry which is preliminary data.</text>
</comment>
<dbReference type="GO" id="GO:0003723">
    <property type="term" value="F:RNA binding"/>
    <property type="evidence" value="ECO:0007669"/>
    <property type="project" value="TreeGrafter"/>
</dbReference>
<feature type="compositionally biased region" description="Low complexity" evidence="14">
    <location>
        <begin position="128"/>
        <end position="142"/>
    </location>
</feature>
<protein>
    <recommendedName>
        <fullName evidence="2">RNA helicase</fullName>
        <ecNumber evidence="2">3.6.4.13</ecNumber>
    </recommendedName>
</protein>
<evidence type="ECO:0000259" key="15">
    <source>
        <dbReference type="PROSITE" id="PS51192"/>
    </source>
</evidence>
<feature type="compositionally biased region" description="Low complexity" evidence="14">
    <location>
        <begin position="300"/>
        <end position="319"/>
    </location>
</feature>
<keyword evidence="7 17" id="KW-0347">Helicase</keyword>
<feature type="region of interest" description="Disordered" evidence="14">
    <location>
        <begin position="50"/>
        <end position="244"/>
    </location>
</feature>
<keyword evidence="3" id="KW-0507">mRNA processing</keyword>
<dbReference type="SUPFAM" id="SSF52540">
    <property type="entry name" value="P-loop containing nucleoside triphosphate hydrolases"/>
    <property type="match status" value="2"/>
</dbReference>
<evidence type="ECO:0000256" key="3">
    <source>
        <dbReference type="ARBA" id="ARBA00022664"/>
    </source>
</evidence>
<dbReference type="Pfam" id="PF00271">
    <property type="entry name" value="Helicase_C"/>
    <property type="match status" value="2"/>
</dbReference>
<organism evidence="17 18">
    <name type="scientific">Artemisia annua</name>
    <name type="common">Sweet wormwood</name>
    <dbReference type="NCBI Taxonomy" id="35608"/>
    <lineage>
        <taxon>Eukaryota</taxon>
        <taxon>Viridiplantae</taxon>
        <taxon>Streptophyta</taxon>
        <taxon>Embryophyta</taxon>
        <taxon>Tracheophyta</taxon>
        <taxon>Spermatophyta</taxon>
        <taxon>Magnoliopsida</taxon>
        <taxon>eudicotyledons</taxon>
        <taxon>Gunneridae</taxon>
        <taxon>Pentapetalae</taxon>
        <taxon>asterids</taxon>
        <taxon>campanulids</taxon>
        <taxon>Asterales</taxon>
        <taxon>Asteraceae</taxon>
        <taxon>Asteroideae</taxon>
        <taxon>Anthemideae</taxon>
        <taxon>Artemisiinae</taxon>
        <taxon>Artemisia</taxon>
    </lineage>
</organism>
<dbReference type="GO" id="GO:0016887">
    <property type="term" value="F:ATP hydrolysis activity"/>
    <property type="evidence" value="ECO:0007669"/>
    <property type="project" value="InterPro"/>
</dbReference>
<reference evidence="17 18" key="1">
    <citation type="journal article" date="2018" name="Mol. Plant">
        <title>The genome of Artemisia annua provides insight into the evolution of Asteraceae family and artemisinin biosynthesis.</title>
        <authorList>
            <person name="Shen Q."/>
            <person name="Zhang L."/>
            <person name="Liao Z."/>
            <person name="Wang S."/>
            <person name="Yan T."/>
            <person name="Shi P."/>
            <person name="Liu M."/>
            <person name="Fu X."/>
            <person name="Pan Q."/>
            <person name="Wang Y."/>
            <person name="Lv Z."/>
            <person name="Lu X."/>
            <person name="Zhang F."/>
            <person name="Jiang W."/>
            <person name="Ma Y."/>
            <person name="Chen M."/>
            <person name="Hao X."/>
            <person name="Li L."/>
            <person name="Tang Y."/>
            <person name="Lv G."/>
            <person name="Zhou Y."/>
            <person name="Sun X."/>
            <person name="Brodelius P.E."/>
            <person name="Rose J.K.C."/>
            <person name="Tang K."/>
        </authorList>
    </citation>
    <scope>NUCLEOTIDE SEQUENCE [LARGE SCALE GENOMIC DNA]</scope>
    <source>
        <strain evidence="18">cv. Huhao1</strain>
        <tissue evidence="17">Leaf</tissue>
    </source>
</reference>
<dbReference type="InterPro" id="IPR011545">
    <property type="entry name" value="DEAD/DEAH_box_helicase_dom"/>
</dbReference>
<dbReference type="SMART" id="SM00490">
    <property type="entry name" value="HELICc"/>
    <property type="match status" value="2"/>
</dbReference>
<evidence type="ECO:0000256" key="4">
    <source>
        <dbReference type="ARBA" id="ARBA00022728"/>
    </source>
</evidence>
<feature type="region of interest" description="Disordered" evidence="14">
    <location>
        <begin position="1"/>
        <end position="28"/>
    </location>
</feature>
<sequence length="1938" mass="218381">MADPMDINKMTDTLEPEETGVGGLQLPGKDRVVFRPSERKSLLGLDVLASAKRDEGSFKVPKPKVTSMMSSIDEDVDKASLADQDDGESGVSSSGQNKSRKYRDSSGSKTFDSENLIAEEERSARYASTSRSEPDTPSSRSSRSSDHRRSRRDSPEYDRREGRVVSRRYSDDRDYRDRSEPSPRHGRDYRDYDNKRSRYESSRRTPGRSDWDDGRWEWEESPRRDSRSSSRHYQPSPSPMLVGASPDARLVSPWLGGNTPHSVLHNLQSLLVACTDYLSNLTGYAASPWDNVAPSPVPIRASGSVRSASSRTSGRSQRSLNAENSQLTEDEEADKEKFINPEITESMRLEMEYDADRAWYDTEEGSTAFDGDTFYLGDEASVKKKEAEVAKRLVRKDGTPMTLAQSKKLSQRTADNAQWEDRQLMRSGAVRGTEVQTEFDDEEERRVILLVHDTKPPFLDGRIVFTKQAEPIMPLKDPTSDMAIISRKGSNLVREVHEKQSMNKSRQRFWELAGSKLGNILGVEKTAEQIDADTAVVGEDGEVDFKGEAKFQQHLKKGEAVSEFAMSKSLSQQRQYLPIFSIRDELLQVIRENQVVVVVGETGSGKTTQLTQYLHEDGYTTNGVIGCTQPRRVAAMSVAKRVSEEMETELGDKVGYAIRFEDVTGPKTVIKYMTDGVLLRETLKDADLDKYRVVVMDEAHERSLSTDVLFGILKKVVARRRDFKLIVTSATLNAQKFSNFFGSVPIFNIPGRTFPVQILYSKTPCEDYVEAAVKQAMTIHITSAPGDILIFMTGQDEIEATCYALAERMEQLVTSTRQTVSNLLILPIYSQLPADLQAKIFQKPEDGARKCIVATNIAETSLTVDGIYYVIDTGYGKMKVYNPRMGMDALQVFPVSRAAADQRAGRAGRTGPGTCYRLFTETAYQNEMLPQPVPEIQRTNLGNVVLLLKSLKVENLLDFDFMDPPPQDNILNSMYQLWVLGALNNVGGLTPLGWKMVEFPLDPPLAKMLLMGEQLECMNEVLTIVSMLSVPSVFFRPKDRAEESDAAREKFFVPESDHLTLLNVYQQWKANQYRGDWCNDHFLQVKGLKKAREVRSQLLDILKTLKIPLTSSGPDTDIVRKAICSAYFHNAARLKGIGEYVNCRNGMPCHLHPSSALYGLGYTPDYVVYHELILTTKEYMQCATSVEPQWLAEMGPMFFSVKDSDTSMLEHKKKQKEEKSAMEEEMENLRKQQAEDDIRNKAKEKAKRAKQQQAVAMPGLKQGSTYLRPKKFATVHENPVVVIIGETGSGKSTQLSQILLRNGYTNSGIIAVTQPRRVAAVSVSRRVAQELDVRLGDEVGYAIRFEDRTSERTRIKYLTDGVLLRESLSDPELKQYSVIILDEAHERSLNTMLTYKDCLDLSKSIIISVFRDILMGLMKRLIKLRASNLKVLITSATLDGEKVSDFFSECPILNVPGKLFPVEILYSAEQPKSYIESSLRKAIDIHVNEPEGDILIFMTGQIRVFNPPPKDCRRIIVATNIAETSLTVDGVVYVIDSGYVKQRQYNPSTGMYSLDVVEISRVQANQRAGRAGRTRPGKCYRLYPLAVYQDNLLEATVPEIQRSSLAGSVLYLKSLDLPDIDILKFDFLDAPSSESLQDALKQLFLIDAIDENGTITTIGKTMAELPLEPSLARTLIEANKYDCLPQALTVAAMLSVEGTLLPGRSKHTDKKRKQPPSELPDGSGWGDHIQLLQIYELWDQTDYSTDWVKDNNLQVRGMLFVKNVRKQLCQIMQKFAKGSLDVRRKERRRDRQNDYKNLRKSLCVGYASQLAERMIRHNGYRTVGFKSQLVQVHPSSVLRTDDEGVYPNYVVYHELISTSHPYMRNVCEVEMEWVTPILQKLEKLNIKILSGGSNQPEEKITENSDIPKKDVKNVTPADDAKSRIQAARERFLARKGNK</sequence>
<keyword evidence="6" id="KW-0378">Hydrolase</keyword>
<comment type="subcellular location">
    <subcellularLocation>
        <location evidence="1">Nucleus</location>
    </subcellularLocation>
</comment>
<feature type="domain" description="Helicase ATP-binding" evidence="15">
    <location>
        <begin position="1272"/>
        <end position="1456"/>
    </location>
</feature>
<feature type="compositionally biased region" description="Basic residues" evidence="14">
    <location>
        <begin position="1704"/>
        <end position="1714"/>
    </location>
</feature>
<dbReference type="GO" id="GO:0005681">
    <property type="term" value="C:spliceosomal complex"/>
    <property type="evidence" value="ECO:0007669"/>
    <property type="project" value="UniProtKB-KW"/>
</dbReference>
<dbReference type="GO" id="GO:0005524">
    <property type="term" value="F:ATP binding"/>
    <property type="evidence" value="ECO:0007669"/>
    <property type="project" value="UniProtKB-KW"/>
</dbReference>
<evidence type="ECO:0000256" key="1">
    <source>
        <dbReference type="ARBA" id="ARBA00004123"/>
    </source>
</evidence>
<dbReference type="Pfam" id="PF21010">
    <property type="entry name" value="HA2_C"/>
    <property type="match status" value="2"/>
</dbReference>
<evidence type="ECO:0000256" key="13">
    <source>
        <dbReference type="SAM" id="Coils"/>
    </source>
</evidence>
<dbReference type="InterPro" id="IPR001650">
    <property type="entry name" value="Helicase_C-like"/>
</dbReference>
<dbReference type="STRING" id="35608.A0A2U1P412"/>
<dbReference type="GO" id="GO:0003724">
    <property type="term" value="F:RNA helicase activity"/>
    <property type="evidence" value="ECO:0007669"/>
    <property type="project" value="UniProtKB-EC"/>
</dbReference>
<keyword evidence="13" id="KW-0175">Coiled coil</keyword>
<keyword evidence="18" id="KW-1185">Reference proteome</keyword>
<evidence type="ECO:0000256" key="5">
    <source>
        <dbReference type="ARBA" id="ARBA00022741"/>
    </source>
</evidence>
<feature type="domain" description="Helicase C-terminal" evidence="16">
    <location>
        <begin position="1442"/>
        <end position="1616"/>
    </location>
</feature>
<dbReference type="SMART" id="SM00847">
    <property type="entry name" value="HA2"/>
    <property type="match status" value="2"/>
</dbReference>
<evidence type="ECO:0000256" key="7">
    <source>
        <dbReference type="ARBA" id="ARBA00022806"/>
    </source>
</evidence>
<dbReference type="OrthoDB" id="10253254at2759"/>
<dbReference type="InterPro" id="IPR003593">
    <property type="entry name" value="AAA+_ATPase"/>
</dbReference>
<dbReference type="SMART" id="SM00382">
    <property type="entry name" value="AAA"/>
    <property type="match status" value="2"/>
</dbReference>
<dbReference type="PROSITE" id="PS00690">
    <property type="entry name" value="DEAH_ATP_HELICASE"/>
    <property type="match status" value="1"/>
</dbReference>
<keyword evidence="8" id="KW-0067">ATP-binding</keyword>
<dbReference type="Gene3D" id="1.20.120.1080">
    <property type="match status" value="2"/>
</dbReference>
<dbReference type="Pfam" id="PF07717">
    <property type="entry name" value="OB_NTP_bind"/>
    <property type="match status" value="2"/>
</dbReference>
<dbReference type="CDD" id="cd17917">
    <property type="entry name" value="DEXHc_RHA-like"/>
    <property type="match status" value="1"/>
</dbReference>